<organism evidence="3 4">
    <name type="scientific">Fusarium equiseti</name>
    <name type="common">Fusarium scirpi</name>
    <dbReference type="NCBI Taxonomy" id="61235"/>
    <lineage>
        <taxon>Eukaryota</taxon>
        <taxon>Fungi</taxon>
        <taxon>Dikarya</taxon>
        <taxon>Ascomycota</taxon>
        <taxon>Pezizomycotina</taxon>
        <taxon>Sordariomycetes</taxon>
        <taxon>Hypocreomycetidae</taxon>
        <taxon>Hypocreales</taxon>
        <taxon>Nectriaceae</taxon>
        <taxon>Fusarium</taxon>
        <taxon>Fusarium incarnatum-equiseti species complex</taxon>
    </lineage>
</organism>
<evidence type="ECO:0000256" key="1">
    <source>
        <dbReference type="SAM" id="MobiDB-lite"/>
    </source>
</evidence>
<sequence>MNKILLALALASAVAAAPLSDYEKCQKTYSACIEDKVSDVICKCDLAYCVGEVNARTEEFCSSATASLAYPSATKIPGGCNPAHPGSCPPTYFSRNGSVPITTVTLVPGGCNPKHPGSCPTGHSTKTHKPPVKTLTSVHHVPGPCEKGKCHPAPSSKPHSAKSKTHLPPTKTPIPHVPGGCSPAHPKLCAPAHPPHPVPTGSASHPTPAPTGHGHKGSDDTTYPDPTPIKGKTWSIKNLTRYCDADEEGCDYNFAIEADGETEQCTIIRDPGSDSATESWTNEPCNDKSNLTVSWGYVTEPGPAFAVITVVKGKILAWFGVADINGQKDSPSSPFGSGDYGNLGPEQVYTY</sequence>
<dbReference type="EMBL" id="CAJSTJ010000119">
    <property type="protein sequence ID" value="CAG7557562.1"/>
    <property type="molecule type" value="Genomic_DNA"/>
</dbReference>
<feature type="region of interest" description="Disordered" evidence="1">
    <location>
        <begin position="118"/>
        <end position="230"/>
    </location>
</feature>
<gene>
    <name evidence="3" type="ORF">FEQUK3_LOCUS3265</name>
</gene>
<evidence type="ECO:0000313" key="4">
    <source>
        <dbReference type="Proteomes" id="UP000693738"/>
    </source>
</evidence>
<dbReference type="AlphaFoldDB" id="A0A8J2IJH9"/>
<protein>
    <recommendedName>
        <fullName evidence="5">Extracellular membrane protein CFEM domain-containing protein</fullName>
    </recommendedName>
</protein>
<feature type="signal peptide" evidence="2">
    <location>
        <begin position="1"/>
        <end position="16"/>
    </location>
</feature>
<dbReference type="PANTHER" id="PTHR39602:SF2">
    <property type="entry name" value="ACW-9"/>
    <property type="match status" value="1"/>
</dbReference>
<keyword evidence="2" id="KW-0732">Signal</keyword>
<evidence type="ECO:0008006" key="5">
    <source>
        <dbReference type="Google" id="ProtNLM"/>
    </source>
</evidence>
<dbReference type="Proteomes" id="UP000693738">
    <property type="component" value="Unassembled WGS sequence"/>
</dbReference>
<comment type="caution">
    <text evidence="3">The sequence shown here is derived from an EMBL/GenBank/DDBJ whole genome shotgun (WGS) entry which is preliminary data.</text>
</comment>
<reference evidence="3" key="1">
    <citation type="submission" date="2021-05" db="EMBL/GenBank/DDBJ databases">
        <authorList>
            <person name="Khan N."/>
        </authorList>
    </citation>
    <scope>NUCLEOTIDE SEQUENCE</scope>
</reference>
<feature type="chain" id="PRO_5035248846" description="Extracellular membrane protein CFEM domain-containing protein" evidence="2">
    <location>
        <begin position="17"/>
        <end position="351"/>
    </location>
</feature>
<feature type="region of interest" description="Disordered" evidence="1">
    <location>
        <begin position="330"/>
        <end position="351"/>
    </location>
</feature>
<dbReference type="PANTHER" id="PTHR39602">
    <property type="entry name" value="ACW-9"/>
    <property type="match status" value="1"/>
</dbReference>
<evidence type="ECO:0000256" key="2">
    <source>
        <dbReference type="SAM" id="SignalP"/>
    </source>
</evidence>
<accession>A0A8J2IJH9</accession>
<name>A0A8J2IJH9_FUSEQ</name>
<evidence type="ECO:0000313" key="3">
    <source>
        <dbReference type="EMBL" id="CAG7557562.1"/>
    </source>
</evidence>
<proteinExistence type="predicted"/>